<feature type="non-terminal residue" evidence="1">
    <location>
        <position position="92"/>
    </location>
</feature>
<evidence type="ECO:0000313" key="1">
    <source>
        <dbReference type="EMBL" id="SBS02485.1"/>
    </source>
</evidence>
<gene>
    <name evidence="1" type="primary">CABZ01067020.1</name>
</gene>
<dbReference type="EMBL" id="HAEH01015336">
    <property type="protein sequence ID" value="SBS02485.1"/>
    <property type="molecule type" value="Transcribed_RNA"/>
</dbReference>
<dbReference type="AlphaFoldDB" id="A0A1A8R8W1"/>
<proteinExistence type="predicted"/>
<accession>A0A1A8R8W1</accession>
<reference evidence="1" key="2">
    <citation type="submission" date="2016-06" db="EMBL/GenBank/DDBJ databases">
        <title>The genome of a short-lived fish provides insights into sex chromosome evolution and the genetic control of aging.</title>
        <authorList>
            <person name="Reichwald K."/>
            <person name="Felder M."/>
            <person name="Petzold A."/>
            <person name="Koch P."/>
            <person name="Groth M."/>
            <person name="Platzer M."/>
        </authorList>
    </citation>
    <scope>NUCLEOTIDE SEQUENCE</scope>
    <source>
        <tissue evidence="1">Brain</tissue>
    </source>
</reference>
<organism evidence="1">
    <name type="scientific">Nothobranchius rachovii</name>
    <name type="common">bluefin notho</name>
    <dbReference type="NCBI Taxonomy" id="451742"/>
    <lineage>
        <taxon>Eukaryota</taxon>
        <taxon>Metazoa</taxon>
        <taxon>Chordata</taxon>
        <taxon>Craniata</taxon>
        <taxon>Vertebrata</taxon>
        <taxon>Euteleostomi</taxon>
        <taxon>Actinopterygii</taxon>
        <taxon>Neopterygii</taxon>
        <taxon>Teleostei</taxon>
        <taxon>Neoteleostei</taxon>
        <taxon>Acanthomorphata</taxon>
        <taxon>Ovalentaria</taxon>
        <taxon>Atherinomorphae</taxon>
        <taxon>Cyprinodontiformes</taxon>
        <taxon>Nothobranchiidae</taxon>
        <taxon>Nothobranchius</taxon>
    </lineage>
</organism>
<sequence>MSFGPGLPMCLDGGLNLGLEVLLDSGVGIFSYRDTGFRLSFWPGLGVLRLELVCGVRTVSGLCFKPISAFGYFGGRFGSEPGLGLLLMLETL</sequence>
<name>A0A1A8R8W1_9TELE</name>
<reference evidence="1" key="1">
    <citation type="submission" date="2016-05" db="EMBL/GenBank/DDBJ databases">
        <authorList>
            <person name="Lavstsen T."/>
            <person name="Jespersen J.S."/>
        </authorList>
    </citation>
    <scope>NUCLEOTIDE SEQUENCE</scope>
    <source>
        <tissue evidence="1">Brain</tissue>
    </source>
</reference>
<protein>
    <submittedName>
        <fullName evidence="1">Uncharacterized protein</fullName>
    </submittedName>
</protein>